<evidence type="ECO:0000256" key="6">
    <source>
        <dbReference type="RuleBase" id="RU004466"/>
    </source>
</evidence>
<keyword evidence="4" id="KW-0479">Metal-binding</keyword>
<dbReference type="EMBL" id="JBHTHX010000026">
    <property type="protein sequence ID" value="MFD0883321.1"/>
    <property type="molecule type" value="Genomic_DNA"/>
</dbReference>
<dbReference type="CDD" id="cd00867">
    <property type="entry name" value="Trans_IPPS"/>
    <property type="match status" value="1"/>
</dbReference>
<name>A0ABW3DIX0_9ACTN</name>
<evidence type="ECO:0000256" key="2">
    <source>
        <dbReference type="ARBA" id="ARBA00006706"/>
    </source>
</evidence>
<evidence type="ECO:0000256" key="5">
    <source>
        <dbReference type="ARBA" id="ARBA00022842"/>
    </source>
</evidence>
<dbReference type="InterPro" id="IPR000092">
    <property type="entry name" value="Polyprenyl_synt"/>
</dbReference>
<evidence type="ECO:0000313" key="7">
    <source>
        <dbReference type="EMBL" id="MFD0883321.1"/>
    </source>
</evidence>
<dbReference type="Proteomes" id="UP001597024">
    <property type="component" value="Unassembled WGS sequence"/>
</dbReference>
<evidence type="ECO:0000256" key="1">
    <source>
        <dbReference type="ARBA" id="ARBA00001946"/>
    </source>
</evidence>
<evidence type="ECO:0000313" key="8">
    <source>
        <dbReference type="Proteomes" id="UP001597024"/>
    </source>
</evidence>
<sequence>MSRNGDFPDGNHYDPSGILIEFPRRVTASIDPRMREIVADLPEPVRSMARYHLRWADDQGAPLSGGERILRRYGSLMMLCVSRERSAWDRAVNVAAAGNLMMASQFIHDDIIDNDQERYGKPTVWARFGVPAAIMLGDALTASAYAALADEPPQVARELIRLMSATIQHISAAQTQEMANKGRTDITLQESMAVVEAKAGRPAQFACAAGVAGSGGTPSQVAAAAELGLHLGTAVQLHDDLNELWPTKDPASETDLRDLRERKTIPAVAYALQISGRHQEELSRYLQKTVSPGTTELLRVRALLDKIGAHEWLGEQLTGCVDAALTHIPEVTPVPLDQQEIRQYITDWLTPQ</sequence>
<protein>
    <submittedName>
        <fullName evidence="7">Polyprenyl synthetase family protein</fullName>
    </submittedName>
</protein>
<reference evidence="8" key="1">
    <citation type="journal article" date="2019" name="Int. J. Syst. Evol. Microbiol.">
        <title>The Global Catalogue of Microorganisms (GCM) 10K type strain sequencing project: providing services to taxonomists for standard genome sequencing and annotation.</title>
        <authorList>
            <consortium name="The Broad Institute Genomics Platform"/>
            <consortium name="The Broad Institute Genome Sequencing Center for Infectious Disease"/>
            <person name="Wu L."/>
            <person name="Ma J."/>
        </authorList>
    </citation>
    <scope>NUCLEOTIDE SEQUENCE [LARGE SCALE GENOMIC DNA]</scope>
    <source>
        <strain evidence="8">CCUG 62974</strain>
    </source>
</reference>
<comment type="similarity">
    <text evidence="2 6">Belongs to the FPP/GGPP synthase family.</text>
</comment>
<keyword evidence="8" id="KW-1185">Reference proteome</keyword>
<evidence type="ECO:0000256" key="4">
    <source>
        <dbReference type="ARBA" id="ARBA00022723"/>
    </source>
</evidence>
<evidence type="ECO:0000256" key="3">
    <source>
        <dbReference type="ARBA" id="ARBA00022679"/>
    </source>
</evidence>
<gene>
    <name evidence="7" type="ORF">ACFQ08_01945</name>
</gene>
<dbReference type="Gene3D" id="1.10.600.10">
    <property type="entry name" value="Farnesyl Diphosphate Synthase"/>
    <property type="match status" value="1"/>
</dbReference>
<comment type="cofactor">
    <cofactor evidence="1">
        <name>Mg(2+)</name>
        <dbReference type="ChEBI" id="CHEBI:18420"/>
    </cofactor>
</comment>
<accession>A0ABW3DIX0</accession>
<dbReference type="InterPro" id="IPR008949">
    <property type="entry name" value="Isoprenoid_synthase_dom_sf"/>
</dbReference>
<dbReference type="PANTHER" id="PTHR12001:SF69">
    <property type="entry name" value="ALL TRANS-POLYPRENYL-DIPHOSPHATE SYNTHASE PDSS1"/>
    <property type="match status" value="1"/>
</dbReference>
<dbReference type="SUPFAM" id="SSF48576">
    <property type="entry name" value="Terpenoid synthases"/>
    <property type="match status" value="1"/>
</dbReference>
<proteinExistence type="inferred from homology"/>
<dbReference type="PANTHER" id="PTHR12001">
    <property type="entry name" value="GERANYLGERANYL PYROPHOSPHATE SYNTHASE"/>
    <property type="match status" value="1"/>
</dbReference>
<keyword evidence="3 6" id="KW-0808">Transferase</keyword>
<dbReference type="Pfam" id="PF00348">
    <property type="entry name" value="polyprenyl_synt"/>
    <property type="match status" value="1"/>
</dbReference>
<organism evidence="7 8">
    <name type="scientific">Streptosporangium algeriense</name>
    <dbReference type="NCBI Taxonomy" id="1682748"/>
    <lineage>
        <taxon>Bacteria</taxon>
        <taxon>Bacillati</taxon>
        <taxon>Actinomycetota</taxon>
        <taxon>Actinomycetes</taxon>
        <taxon>Streptosporangiales</taxon>
        <taxon>Streptosporangiaceae</taxon>
        <taxon>Streptosporangium</taxon>
    </lineage>
</organism>
<keyword evidence="5" id="KW-0460">Magnesium</keyword>
<comment type="caution">
    <text evidence="7">The sequence shown here is derived from an EMBL/GenBank/DDBJ whole genome shotgun (WGS) entry which is preliminary data.</text>
</comment>